<evidence type="ECO:0000256" key="1">
    <source>
        <dbReference type="ARBA" id="ARBA00022741"/>
    </source>
</evidence>
<dbReference type="SUPFAM" id="SSF46689">
    <property type="entry name" value="Homeodomain-like"/>
    <property type="match status" value="1"/>
</dbReference>
<dbReference type="Pfam" id="PF02954">
    <property type="entry name" value="HTH_8"/>
    <property type="match status" value="1"/>
</dbReference>
<gene>
    <name evidence="8" type="ORF">GCM10011391_00980</name>
</gene>
<dbReference type="InterPro" id="IPR027417">
    <property type="entry name" value="P-loop_NTPase"/>
</dbReference>
<reference evidence="8" key="2">
    <citation type="submission" date="2020-09" db="EMBL/GenBank/DDBJ databases">
        <authorList>
            <person name="Sun Q."/>
            <person name="Zhou Y."/>
        </authorList>
    </citation>
    <scope>NUCLEOTIDE SEQUENCE</scope>
    <source>
        <strain evidence="8">CGMCC 1.15371</strain>
    </source>
</reference>
<dbReference type="InterPro" id="IPR025944">
    <property type="entry name" value="Sigma_54_int_dom_CS"/>
</dbReference>
<dbReference type="InterPro" id="IPR000014">
    <property type="entry name" value="PAS"/>
</dbReference>
<dbReference type="SUPFAM" id="SSF52540">
    <property type="entry name" value="P-loop containing nucleoside triphosphate hydrolases"/>
    <property type="match status" value="1"/>
</dbReference>
<reference evidence="8" key="1">
    <citation type="journal article" date="2014" name="Int. J. Syst. Evol. Microbiol.">
        <title>Complete genome sequence of Corynebacterium casei LMG S-19264T (=DSM 44701T), isolated from a smear-ripened cheese.</title>
        <authorList>
            <consortium name="US DOE Joint Genome Institute (JGI-PGF)"/>
            <person name="Walter F."/>
            <person name="Albersmeier A."/>
            <person name="Kalinowski J."/>
            <person name="Ruckert C."/>
        </authorList>
    </citation>
    <scope>NUCLEOTIDE SEQUENCE</scope>
    <source>
        <strain evidence="8">CGMCC 1.15371</strain>
    </source>
</reference>
<dbReference type="InterPro" id="IPR002197">
    <property type="entry name" value="HTH_Fis"/>
</dbReference>
<dbReference type="Gene3D" id="3.40.50.300">
    <property type="entry name" value="P-loop containing nucleotide triphosphate hydrolases"/>
    <property type="match status" value="1"/>
</dbReference>
<dbReference type="GO" id="GO:0043565">
    <property type="term" value="F:sequence-specific DNA binding"/>
    <property type="evidence" value="ECO:0007669"/>
    <property type="project" value="InterPro"/>
</dbReference>
<proteinExistence type="predicted"/>
<dbReference type="InterPro" id="IPR009057">
    <property type="entry name" value="Homeodomain-like_sf"/>
</dbReference>
<comment type="caution">
    <text evidence="8">The sequence shown here is derived from an EMBL/GenBank/DDBJ whole genome shotgun (WGS) entry which is preliminary data.</text>
</comment>
<dbReference type="SMART" id="SM00091">
    <property type="entry name" value="PAS"/>
    <property type="match status" value="1"/>
</dbReference>
<dbReference type="FunFam" id="3.40.50.300:FF:000006">
    <property type="entry name" value="DNA-binding transcriptional regulator NtrC"/>
    <property type="match status" value="1"/>
</dbReference>
<dbReference type="Pfam" id="PF00158">
    <property type="entry name" value="Sigma54_activat"/>
    <property type="match status" value="1"/>
</dbReference>
<sequence>MRIEDVIHYLHAILDTDTDAITIINRKSEVVFWNKAAEETYNISAERIIGKPISTFFKATDLMVFTVLQTEQPVKNVYHRPREDKHVFVNSSPIYDDNHQLIGALSIEQDITHIVKLNEKLSTTSNQLNELKHKVYAQQLESPFSRLKGRSEAIQKTIQLAMKAAATHATVLILGESGTGKELCAQAIHETSSRREAPFVPVNCGAIPHALFESELFGYESGAFTGAVKEGKMGKIESADGGTLFLDEIGELPLDMQVKLLRVLQEGELFRVGAAKSKKINVRFIAATNRHLEAMVKEGSFRSDLFYRLNVIQINMPPLRERLQDIPELVQQFLNEFALQYHLTLPTFTKEAYRYLLQYNWPGNVRELRNAVERAVILSDQSVIGKAEIASFFSTSIQPNEDHHIMLQEEGTTLIGEKIALEKKHIENALLKHNGNKSAAARELGISRVSLYKKLKQYQING</sequence>
<dbReference type="PROSITE" id="PS50112">
    <property type="entry name" value="PAS"/>
    <property type="match status" value="1"/>
</dbReference>
<evidence type="ECO:0000259" key="7">
    <source>
        <dbReference type="PROSITE" id="PS50112"/>
    </source>
</evidence>
<dbReference type="PANTHER" id="PTHR32071:SF57">
    <property type="entry name" value="C4-DICARBOXYLATE TRANSPORT TRANSCRIPTIONAL REGULATORY PROTEIN DCTD"/>
    <property type="match status" value="1"/>
</dbReference>
<dbReference type="PROSITE" id="PS00676">
    <property type="entry name" value="SIGMA54_INTERACT_2"/>
    <property type="match status" value="1"/>
</dbReference>
<dbReference type="PRINTS" id="PR01590">
    <property type="entry name" value="HTHFIS"/>
</dbReference>
<keyword evidence="2" id="KW-0067">ATP-binding</keyword>
<name>A0A8J2YEH1_9BACL</name>
<dbReference type="Gene3D" id="3.30.450.20">
    <property type="entry name" value="PAS domain"/>
    <property type="match status" value="1"/>
</dbReference>
<keyword evidence="5" id="KW-0804">Transcription</keyword>
<dbReference type="InterPro" id="IPR002078">
    <property type="entry name" value="Sigma_54_int"/>
</dbReference>
<dbReference type="RefSeq" id="WP_188688836.1">
    <property type="nucleotide sequence ID" value="NZ_BMIR01000001.1"/>
</dbReference>
<dbReference type="SUPFAM" id="SSF55785">
    <property type="entry name" value="PYP-like sensor domain (PAS domain)"/>
    <property type="match status" value="1"/>
</dbReference>
<dbReference type="Proteomes" id="UP000628775">
    <property type="component" value="Unassembled WGS sequence"/>
</dbReference>
<feature type="domain" description="PAS" evidence="7">
    <location>
        <begin position="6"/>
        <end position="51"/>
    </location>
</feature>
<dbReference type="NCBIfam" id="TIGR00229">
    <property type="entry name" value="sensory_box"/>
    <property type="match status" value="1"/>
</dbReference>
<keyword evidence="3" id="KW-0805">Transcription regulation</keyword>
<dbReference type="PANTHER" id="PTHR32071">
    <property type="entry name" value="TRANSCRIPTIONAL REGULATORY PROTEIN"/>
    <property type="match status" value="1"/>
</dbReference>
<evidence type="ECO:0000256" key="4">
    <source>
        <dbReference type="ARBA" id="ARBA00023125"/>
    </source>
</evidence>
<evidence type="ECO:0000313" key="9">
    <source>
        <dbReference type="Proteomes" id="UP000628775"/>
    </source>
</evidence>
<evidence type="ECO:0000256" key="2">
    <source>
        <dbReference type="ARBA" id="ARBA00022840"/>
    </source>
</evidence>
<organism evidence="8 9">
    <name type="scientific">Pullulanibacillus camelliae</name>
    <dbReference type="NCBI Taxonomy" id="1707096"/>
    <lineage>
        <taxon>Bacteria</taxon>
        <taxon>Bacillati</taxon>
        <taxon>Bacillota</taxon>
        <taxon>Bacilli</taxon>
        <taxon>Bacillales</taxon>
        <taxon>Sporolactobacillaceae</taxon>
        <taxon>Pullulanibacillus</taxon>
    </lineage>
</organism>
<protein>
    <submittedName>
        <fullName evidence="8">Sigma-54-dependent Fis family transcriptional regulator</fullName>
    </submittedName>
</protein>
<dbReference type="Pfam" id="PF13426">
    <property type="entry name" value="PAS_9"/>
    <property type="match status" value="1"/>
</dbReference>
<dbReference type="InterPro" id="IPR025943">
    <property type="entry name" value="Sigma_54_int_dom_ATP-bd_2"/>
</dbReference>
<dbReference type="CDD" id="cd00130">
    <property type="entry name" value="PAS"/>
    <property type="match status" value="1"/>
</dbReference>
<dbReference type="Gene3D" id="1.10.8.60">
    <property type="match status" value="1"/>
</dbReference>
<evidence type="ECO:0000259" key="6">
    <source>
        <dbReference type="PROSITE" id="PS50045"/>
    </source>
</evidence>
<dbReference type="CDD" id="cd00009">
    <property type="entry name" value="AAA"/>
    <property type="match status" value="1"/>
</dbReference>
<dbReference type="SMART" id="SM00382">
    <property type="entry name" value="AAA"/>
    <property type="match status" value="1"/>
</dbReference>
<keyword evidence="4" id="KW-0238">DNA-binding</keyword>
<evidence type="ECO:0000313" key="8">
    <source>
        <dbReference type="EMBL" id="GGE26469.1"/>
    </source>
</evidence>
<evidence type="ECO:0000256" key="5">
    <source>
        <dbReference type="ARBA" id="ARBA00023163"/>
    </source>
</evidence>
<keyword evidence="1" id="KW-0547">Nucleotide-binding</keyword>
<dbReference type="GO" id="GO:0005524">
    <property type="term" value="F:ATP binding"/>
    <property type="evidence" value="ECO:0007669"/>
    <property type="project" value="UniProtKB-KW"/>
</dbReference>
<dbReference type="InterPro" id="IPR003593">
    <property type="entry name" value="AAA+_ATPase"/>
</dbReference>
<feature type="domain" description="Sigma-54 factor interaction" evidence="6">
    <location>
        <begin position="147"/>
        <end position="377"/>
    </location>
</feature>
<dbReference type="InterPro" id="IPR058031">
    <property type="entry name" value="AAA_lid_NorR"/>
</dbReference>
<dbReference type="EMBL" id="BMIR01000001">
    <property type="protein sequence ID" value="GGE26469.1"/>
    <property type="molecule type" value="Genomic_DNA"/>
</dbReference>
<dbReference type="PROSITE" id="PS00688">
    <property type="entry name" value="SIGMA54_INTERACT_3"/>
    <property type="match status" value="1"/>
</dbReference>
<dbReference type="PROSITE" id="PS50045">
    <property type="entry name" value="SIGMA54_INTERACT_4"/>
    <property type="match status" value="1"/>
</dbReference>
<dbReference type="AlphaFoldDB" id="A0A8J2YEH1"/>
<dbReference type="GO" id="GO:0006355">
    <property type="term" value="P:regulation of DNA-templated transcription"/>
    <property type="evidence" value="ECO:0007669"/>
    <property type="project" value="InterPro"/>
</dbReference>
<dbReference type="Pfam" id="PF25601">
    <property type="entry name" value="AAA_lid_14"/>
    <property type="match status" value="1"/>
</dbReference>
<accession>A0A8J2YEH1</accession>
<dbReference type="Gene3D" id="1.10.10.60">
    <property type="entry name" value="Homeodomain-like"/>
    <property type="match status" value="1"/>
</dbReference>
<dbReference type="InterPro" id="IPR035965">
    <property type="entry name" value="PAS-like_dom_sf"/>
</dbReference>
<evidence type="ECO:0000256" key="3">
    <source>
        <dbReference type="ARBA" id="ARBA00023015"/>
    </source>
</evidence>
<keyword evidence="9" id="KW-1185">Reference proteome</keyword>